<proteinExistence type="predicted"/>
<protein>
    <submittedName>
        <fullName evidence="1">Uncharacterized protein</fullName>
    </submittedName>
</protein>
<keyword evidence="2" id="KW-1185">Reference proteome</keyword>
<evidence type="ECO:0000313" key="2">
    <source>
        <dbReference type="Proteomes" id="UP000221506"/>
    </source>
</evidence>
<dbReference type="Proteomes" id="UP000221506">
    <property type="component" value="Segment"/>
</dbReference>
<reference evidence="1 2" key="1">
    <citation type="submission" date="2017-04" db="EMBL/GenBank/DDBJ databases">
        <title>Complete genome sequence and characterization of temperature-dependent bacteriophage phiA8-29 infecting Aeromonas.</title>
        <authorList>
            <person name="He Y."/>
            <person name="Yang H."/>
        </authorList>
    </citation>
    <scope>NUCLEOTIDE SEQUENCE [LARGE SCALE GENOMIC DNA]</scope>
</reference>
<evidence type="ECO:0000313" key="1">
    <source>
        <dbReference type="EMBL" id="ARK07833.1"/>
    </source>
</evidence>
<dbReference type="EMBL" id="KY914485">
    <property type="protein sequence ID" value="ARK07833.1"/>
    <property type="molecule type" value="Genomic_DNA"/>
</dbReference>
<gene>
    <name evidence="1" type="ORF">phiA829_013</name>
</gene>
<accession>A0A1W6DY20</accession>
<sequence length="89" mass="9833">MTHKYTYVNETGSNKWNQPCTVSVQIHDLDQAHKLAQALQAFADKAAKGGDFGLIGAFCDEEVVEEHIGHDVSMRNVTLTVHHQEGNAK</sequence>
<organism evidence="1 2">
    <name type="scientific">Aeromonas phage phiA8-29</name>
    <dbReference type="NCBI Taxonomy" id="1978922"/>
    <lineage>
        <taxon>Viruses</taxon>
        <taxon>Duplodnaviria</taxon>
        <taxon>Heunggongvirae</taxon>
        <taxon>Uroviricota</taxon>
        <taxon>Caudoviricetes</taxon>
        <taxon>Pantevenvirales</taxon>
        <taxon>Ackermannviridae</taxon>
        <taxon>Tedavirus</taxon>
        <taxon>Tedavirus A829</taxon>
    </lineage>
</organism>
<name>A0A1W6DY20_9CAUD</name>